<keyword evidence="2" id="KW-0645">Protease</keyword>
<gene>
    <name evidence="2" type="ORF">F8M41_010312</name>
</gene>
<dbReference type="AlphaFoldDB" id="A0A8H3X1W5"/>
<sequence>MKNIYILLKLLTLIFTINKISLVYTKEALAELWDVEDSDLLHYLVIENNLVAVDTALGKVLRGFRSSFGGTYLDVKNNTVYCNTVDETKVPIVKSSPLLTQRGYIDFITFKPAPAGNSISTLRSRFKGLNQLIEVFKPINIRVYIDHKLNDVVILHDPKDDEENVDFLRHANEFNPTLIVPNVAHPHPRCNNSPQVPISKRVIVDRILDGDGIINNDAGLECSVGFWARHAEDEDLNYLVTAGHCYNISVGGLQEFFHLPWGSEDPRVDLGSMEFSETIEEYDFGLIDITGKNVGQSAIINNIDSENFRELHILEDSTMSTHGAHICKSGLTTHVTCGFVKGLNTITTSANGDILKNLIYYGKDTFQTSCGGDSGGPVFSYLNDLSTVSLHGISISAFFDLSESLPLNIILGAAELEPVIPHQ</sequence>
<dbReference type="EMBL" id="WTPW01002153">
    <property type="protein sequence ID" value="KAF0395039.1"/>
    <property type="molecule type" value="Genomic_DNA"/>
</dbReference>
<name>A0A8H3X1W5_GIGMA</name>
<dbReference type="Gene3D" id="2.40.10.10">
    <property type="entry name" value="Trypsin-like serine proteases"/>
    <property type="match status" value="2"/>
</dbReference>
<dbReference type="InterPro" id="IPR009003">
    <property type="entry name" value="Peptidase_S1_PA"/>
</dbReference>
<dbReference type="PROSITE" id="PS00134">
    <property type="entry name" value="TRYPSIN_HIS"/>
    <property type="match status" value="1"/>
</dbReference>
<dbReference type="GO" id="GO:0004252">
    <property type="term" value="F:serine-type endopeptidase activity"/>
    <property type="evidence" value="ECO:0007669"/>
    <property type="project" value="InterPro"/>
</dbReference>
<comment type="caution">
    <text evidence="2">The sequence shown here is derived from an EMBL/GenBank/DDBJ whole genome shotgun (WGS) entry which is preliminary data.</text>
</comment>
<dbReference type="InterPro" id="IPR033116">
    <property type="entry name" value="TRYPSIN_SER"/>
</dbReference>
<dbReference type="InterPro" id="IPR018114">
    <property type="entry name" value="TRYPSIN_HIS"/>
</dbReference>
<dbReference type="SUPFAM" id="SSF50494">
    <property type="entry name" value="Trypsin-like serine proteases"/>
    <property type="match status" value="1"/>
</dbReference>
<proteinExistence type="predicted"/>
<accession>A0A8H3X1W5</accession>
<keyword evidence="2" id="KW-0378">Hydrolase</keyword>
<feature type="signal peptide" evidence="1">
    <location>
        <begin position="1"/>
        <end position="22"/>
    </location>
</feature>
<evidence type="ECO:0000313" key="2">
    <source>
        <dbReference type="EMBL" id="KAF0395039.1"/>
    </source>
</evidence>
<reference evidence="2 3" key="1">
    <citation type="journal article" date="2019" name="Environ. Microbiol.">
        <title>At the nexus of three kingdoms: the genome of the mycorrhizal fungus Gigaspora margarita provides insights into plant, endobacterial and fungal interactions.</title>
        <authorList>
            <person name="Venice F."/>
            <person name="Ghignone S."/>
            <person name="Salvioli di Fossalunga A."/>
            <person name="Amselem J."/>
            <person name="Novero M."/>
            <person name="Xianan X."/>
            <person name="Sedzielewska Toro K."/>
            <person name="Morin E."/>
            <person name="Lipzen A."/>
            <person name="Grigoriev I.V."/>
            <person name="Henrissat B."/>
            <person name="Martin F.M."/>
            <person name="Bonfante P."/>
        </authorList>
    </citation>
    <scope>NUCLEOTIDE SEQUENCE [LARGE SCALE GENOMIC DNA]</scope>
    <source>
        <strain evidence="2 3">BEG34</strain>
    </source>
</reference>
<keyword evidence="1" id="KW-0732">Signal</keyword>
<dbReference type="GO" id="GO:0006508">
    <property type="term" value="P:proteolysis"/>
    <property type="evidence" value="ECO:0007669"/>
    <property type="project" value="UniProtKB-KW"/>
</dbReference>
<feature type="chain" id="PRO_5034156087" evidence="1">
    <location>
        <begin position="23"/>
        <end position="423"/>
    </location>
</feature>
<dbReference type="Proteomes" id="UP000439903">
    <property type="component" value="Unassembled WGS sequence"/>
</dbReference>
<protein>
    <submittedName>
        <fullName evidence="2">Protease</fullName>
    </submittedName>
</protein>
<dbReference type="OrthoDB" id="10283186at2759"/>
<evidence type="ECO:0000313" key="3">
    <source>
        <dbReference type="Proteomes" id="UP000439903"/>
    </source>
</evidence>
<organism evidence="2 3">
    <name type="scientific">Gigaspora margarita</name>
    <dbReference type="NCBI Taxonomy" id="4874"/>
    <lineage>
        <taxon>Eukaryota</taxon>
        <taxon>Fungi</taxon>
        <taxon>Fungi incertae sedis</taxon>
        <taxon>Mucoromycota</taxon>
        <taxon>Glomeromycotina</taxon>
        <taxon>Glomeromycetes</taxon>
        <taxon>Diversisporales</taxon>
        <taxon>Gigasporaceae</taxon>
        <taxon>Gigaspora</taxon>
    </lineage>
</organism>
<dbReference type="CDD" id="cd21112">
    <property type="entry name" value="alphaLP-like"/>
    <property type="match status" value="1"/>
</dbReference>
<dbReference type="PROSITE" id="PS00135">
    <property type="entry name" value="TRYPSIN_SER"/>
    <property type="match status" value="1"/>
</dbReference>
<keyword evidence="3" id="KW-1185">Reference proteome</keyword>
<evidence type="ECO:0000256" key="1">
    <source>
        <dbReference type="SAM" id="SignalP"/>
    </source>
</evidence>
<dbReference type="InterPro" id="IPR043504">
    <property type="entry name" value="Peptidase_S1_PA_chymotrypsin"/>
</dbReference>